<dbReference type="SMART" id="SM00271">
    <property type="entry name" value="DnaJ"/>
    <property type="match status" value="1"/>
</dbReference>
<organism evidence="6 7">
    <name type="scientific">Entomortierella parvispora</name>
    <dbReference type="NCBI Taxonomy" id="205924"/>
    <lineage>
        <taxon>Eukaryota</taxon>
        <taxon>Fungi</taxon>
        <taxon>Fungi incertae sedis</taxon>
        <taxon>Mucoromycota</taxon>
        <taxon>Mortierellomycotina</taxon>
        <taxon>Mortierellomycetes</taxon>
        <taxon>Mortierellales</taxon>
        <taxon>Mortierellaceae</taxon>
        <taxon>Entomortierella</taxon>
    </lineage>
</organism>
<reference evidence="6" key="1">
    <citation type="submission" date="2021-11" db="EMBL/GenBank/DDBJ databases">
        <authorList>
            <person name="Herlambang A."/>
            <person name="Guo Y."/>
            <person name="Takashima Y."/>
            <person name="Nishizawa T."/>
        </authorList>
    </citation>
    <scope>NUCLEOTIDE SEQUENCE</scope>
    <source>
        <strain evidence="6">E1425</strain>
    </source>
</reference>
<gene>
    <name evidence="6" type="ORF">EMPS_00812</name>
</gene>
<reference evidence="6" key="2">
    <citation type="journal article" date="2022" name="Microbiol. Resour. Announc.">
        <title>Whole-Genome Sequence of Entomortierella parvispora E1425, a Mucoromycotan Fungus Associated with Burkholderiaceae-Related Endosymbiotic Bacteria.</title>
        <authorList>
            <person name="Herlambang A."/>
            <person name="Guo Y."/>
            <person name="Takashima Y."/>
            <person name="Narisawa K."/>
            <person name="Ohta H."/>
            <person name="Nishizawa T."/>
        </authorList>
    </citation>
    <scope>NUCLEOTIDE SEQUENCE</scope>
    <source>
        <strain evidence="6">E1425</strain>
    </source>
</reference>
<evidence type="ECO:0000256" key="1">
    <source>
        <dbReference type="ARBA" id="ARBA00004370"/>
    </source>
</evidence>
<dbReference type="Gene3D" id="1.10.287.110">
    <property type="entry name" value="DnaJ domain"/>
    <property type="match status" value="1"/>
</dbReference>
<dbReference type="InterPro" id="IPR055225">
    <property type="entry name" value="DNAJC11-like_beta-barrel"/>
</dbReference>
<dbReference type="PROSITE" id="PS00636">
    <property type="entry name" value="DNAJ_1"/>
    <property type="match status" value="1"/>
</dbReference>
<evidence type="ECO:0000313" key="6">
    <source>
        <dbReference type="EMBL" id="GJJ68466.1"/>
    </source>
</evidence>
<dbReference type="InterPro" id="IPR018253">
    <property type="entry name" value="DnaJ_domain_CS"/>
</dbReference>
<dbReference type="Pfam" id="PF00226">
    <property type="entry name" value="DnaJ"/>
    <property type="match status" value="1"/>
</dbReference>
<dbReference type="InterPro" id="IPR036869">
    <property type="entry name" value="J_dom_sf"/>
</dbReference>
<comment type="caution">
    <text evidence="6">The sequence shown here is derived from an EMBL/GenBank/DDBJ whole genome shotgun (WGS) entry which is preliminary data.</text>
</comment>
<keyword evidence="3" id="KW-0143">Chaperone</keyword>
<dbReference type="CDD" id="cd06257">
    <property type="entry name" value="DnaJ"/>
    <property type="match status" value="1"/>
</dbReference>
<dbReference type="InterPro" id="IPR001623">
    <property type="entry name" value="DnaJ_domain"/>
</dbReference>
<evidence type="ECO:0000256" key="3">
    <source>
        <dbReference type="ARBA" id="ARBA00023186"/>
    </source>
</evidence>
<proteinExistence type="predicted"/>
<dbReference type="InterPro" id="IPR052243">
    <property type="entry name" value="Mito_inner_membrane_organizer"/>
</dbReference>
<dbReference type="PROSITE" id="PS50076">
    <property type="entry name" value="DNAJ_2"/>
    <property type="match status" value="1"/>
</dbReference>
<dbReference type="InterPro" id="IPR024586">
    <property type="entry name" value="DnaJ-like_C11_C"/>
</dbReference>
<protein>
    <submittedName>
        <fullName evidence="6">DnaJ homolog subfamily C member 11</fullName>
    </submittedName>
</protein>
<dbReference type="OrthoDB" id="10250354at2759"/>
<dbReference type="Proteomes" id="UP000827284">
    <property type="component" value="Unassembled WGS sequence"/>
</dbReference>
<dbReference type="Pfam" id="PF22774">
    <property type="entry name" value="DNAJC11_beta-barrel"/>
    <property type="match status" value="1"/>
</dbReference>
<dbReference type="PANTHER" id="PTHR44157:SF1">
    <property type="entry name" value="DNAJ HOMOLOG SUBFAMILY C MEMBER 11"/>
    <property type="match status" value="1"/>
</dbReference>
<dbReference type="GO" id="GO:0016020">
    <property type="term" value="C:membrane"/>
    <property type="evidence" value="ECO:0007669"/>
    <property type="project" value="UniProtKB-SubCell"/>
</dbReference>
<dbReference type="PANTHER" id="PTHR44157">
    <property type="entry name" value="DNAJ HOMOLOG SUBFAMILY C MEMBER 11"/>
    <property type="match status" value="1"/>
</dbReference>
<evidence type="ECO:0000259" key="5">
    <source>
        <dbReference type="PROSITE" id="PS50076"/>
    </source>
</evidence>
<feature type="compositionally biased region" description="Basic and acidic residues" evidence="4">
    <location>
        <begin position="1"/>
        <end position="10"/>
    </location>
</feature>
<accession>A0A9P3H1N4</accession>
<dbReference type="EMBL" id="BQFW01000001">
    <property type="protein sequence ID" value="GJJ68466.1"/>
    <property type="molecule type" value="Genomic_DNA"/>
</dbReference>
<keyword evidence="2" id="KW-0472">Membrane</keyword>
<dbReference type="SUPFAM" id="SSF46565">
    <property type="entry name" value="Chaperone J-domain"/>
    <property type="match status" value="1"/>
</dbReference>
<evidence type="ECO:0000313" key="7">
    <source>
        <dbReference type="Proteomes" id="UP000827284"/>
    </source>
</evidence>
<dbReference type="AlphaFoldDB" id="A0A9P3H1N4"/>
<keyword evidence="7" id="KW-1185">Reference proteome</keyword>
<evidence type="ECO:0000256" key="2">
    <source>
        <dbReference type="ARBA" id="ARBA00023136"/>
    </source>
</evidence>
<dbReference type="PRINTS" id="PR00625">
    <property type="entry name" value="JDOMAIN"/>
</dbReference>
<feature type="region of interest" description="Disordered" evidence="4">
    <location>
        <begin position="1"/>
        <end position="21"/>
    </location>
</feature>
<evidence type="ECO:0000256" key="4">
    <source>
        <dbReference type="SAM" id="MobiDB-lite"/>
    </source>
</evidence>
<sequence length="593" mass="65744">MDDPYEDRSMPADYGNNADLEDLDLEDMKPPQLDYYAVLNLSKSATEDDIKDSYKRLSRIFHPDKHSDPTLKKAAETKFHVINKAFEVLSNPQLRAAYDEYGEEGLNTKWEVGHRIKTPQELREEYARLAREKKEMELESLVRSKNDITINVNATRVFKGEEILSPFGGTTFAKQSSGGYLSALKRMQIMQLYMKNSFETPFGARTQMIVGGQMTASSGMGGGNVVGTLRHSFSQNLNVEVGSSLLNPRIGVLKGTYSIDPLTFITGTAQVRHFNAPAPLVLTFGRKITQKATGYMTYRTGEWAIGSWGPVFDRRRDFSSLALGFSSQDENGSSQAEIQTGIMQSHLSVDHTWTLDSSTRVRVGGSLSTTAGINASIGGDRKITEHTKVGLAVEFGLSGGVAFNIKVKRLGQSLTMPIVLASEFNPRLVLWATILPLCAVTALDMGYAKPKKRRERQAKLKELREVHAEFIATQKKEAQEAIDLLRESTNLKTQQEQDKDGLVIIAAVYGNLQAAPELGLVTDVTIPVQALVNNSQLSMPAGHSKNHILGFYDPCLGEKKQLRIRYEFRRRMHEVVVSDLASVAAPVRSHLLA</sequence>
<dbReference type="Pfam" id="PF11875">
    <property type="entry name" value="DnaJ-like_C11_C"/>
    <property type="match status" value="1"/>
</dbReference>
<dbReference type="GO" id="GO:0042407">
    <property type="term" value="P:cristae formation"/>
    <property type="evidence" value="ECO:0007669"/>
    <property type="project" value="TreeGrafter"/>
</dbReference>
<feature type="domain" description="J" evidence="5">
    <location>
        <begin position="34"/>
        <end position="102"/>
    </location>
</feature>
<dbReference type="GO" id="GO:0005739">
    <property type="term" value="C:mitochondrion"/>
    <property type="evidence" value="ECO:0007669"/>
    <property type="project" value="GOC"/>
</dbReference>
<comment type="subcellular location">
    <subcellularLocation>
        <location evidence="1">Membrane</location>
    </subcellularLocation>
</comment>
<name>A0A9P3H1N4_9FUNG</name>